<evidence type="ECO:0000313" key="7">
    <source>
        <dbReference type="EMBL" id="ELU05346.1"/>
    </source>
</evidence>
<dbReference type="Pfam" id="PF14677">
    <property type="entry name" value="FANCI_S3"/>
    <property type="match status" value="1"/>
</dbReference>
<dbReference type="Pfam" id="PF14676">
    <property type="entry name" value="FANCI_S2"/>
    <property type="match status" value="1"/>
</dbReference>
<dbReference type="OMA" id="QSMRMMN"/>
<dbReference type="InterPro" id="IPR029308">
    <property type="entry name" value="FANCI_S1"/>
</dbReference>
<dbReference type="PANTHER" id="PTHR21818:SF0">
    <property type="entry name" value="FANCONI ANEMIA GROUP I PROTEIN"/>
    <property type="match status" value="1"/>
</dbReference>
<dbReference type="InterPro" id="IPR029314">
    <property type="entry name" value="FANCI_S4"/>
</dbReference>
<dbReference type="FunCoup" id="R7UPJ5">
    <property type="interactions" value="736"/>
</dbReference>
<dbReference type="InterPro" id="IPR029310">
    <property type="entry name" value="FANCI_HD1"/>
</dbReference>
<evidence type="ECO:0000259" key="5">
    <source>
        <dbReference type="Pfam" id="PF14679"/>
    </source>
</evidence>
<dbReference type="Pfam" id="PF14678">
    <property type="entry name" value="FANCI_S4"/>
    <property type="match status" value="1"/>
</dbReference>
<dbReference type="EnsemblMetazoa" id="CapteT103113">
    <property type="protein sequence ID" value="CapteP103113"/>
    <property type="gene ID" value="CapteG103113"/>
</dbReference>
<dbReference type="HOGENOM" id="CLU_004843_1_0_1"/>
<dbReference type="InterPro" id="IPR029313">
    <property type="entry name" value="FANCI_S3"/>
</dbReference>
<feature type="domain" description="FANCI solenoid 1" evidence="1">
    <location>
        <begin position="11"/>
        <end position="228"/>
    </location>
</feature>
<dbReference type="InterPro" id="IPR029315">
    <property type="entry name" value="FANCI_S2"/>
</dbReference>
<keyword evidence="9" id="KW-1185">Reference proteome</keyword>
<evidence type="ECO:0000259" key="4">
    <source>
        <dbReference type="Pfam" id="PF14678"/>
    </source>
</evidence>
<name>R7UPJ5_CAPTE</name>
<proteinExistence type="predicted"/>
<evidence type="ECO:0000313" key="9">
    <source>
        <dbReference type="Proteomes" id="UP000014760"/>
    </source>
</evidence>
<dbReference type="InterPro" id="IPR029312">
    <property type="entry name" value="FANCI_HD2"/>
</dbReference>
<dbReference type="Proteomes" id="UP000014760">
    <property type="component" value="Unassembled WGS sequence"/>
</dbReference>
<reference evidence="7 9" key="2">
    <citation type="journal article" date="2013" name="Nature">
        <title>Insights into bilaterian evolution from three spiralian genomes.</title>
        <authorList>
            <person name="Simakov O."/>
            <person name="Marletaz F."/>
            <person name="Cho S.J."/>
            <person name="Edsinger-Gonzales E."/>
            <person name="Havlak P."/>
            <person name="Hellsten U."/>
            <person name="Kuo D.H."/>
            <person name="Larsson T."/>
            <person name="Lv J."/>
            <person name="Arendt D."/>
            <person name="Savage R."/>
            <person name="Osoegawa K."/>
            <person name="de Jong P."/>
            <person name="Grimwood J."/>
            <person name="Chapman J.A."/>
            <person name="Shapiro H."/>
            <person name="Aerts A."/>
            <person name="Otillar R.P."/>
            <person name="Terry A.Y."/>
            <person name="Boore J.L."/>
            <person name="Grigoriev I.V."/>
            <person name="Lindberg D.R."/>
            <person name="Seaver E.C."/>
            <person name="Weisblat D.A."/>
            <person name="Putnam N.H."/>
            <person name="Rokhsar D.S."/>
        </authorList>
    </citation>
    <scope>NUCLEOTIDE SEQUENCE</scope>
    <source>
        <strain evidence="7 9">I ESC-2004</strain>
    </source>
</reference>
<dbReference type="PANTHER" id="PTHR21818">
    <property type="entry name" value="BC025462 PROTEIN"/>
    <property type="match status" value="1"/>
</dbReference>
<dbReference type="GO" id="GO:0006281">
    <property type="term" value="P:DNA repair"/>
    <property type="evidence" value="ECO:0007669"/>
    <property type="project" value="InterPro"/>
</dbReference>
<dbReference type="GO" id="GO:0070182">
    <property type="term" value="F:DNA polymerase binding"/>
    <property type="evidence" value="ECO:0007669"/>
    <property type="project" value="TreeGrafter"/>
</dbReference>
<evidence type="ECO:0000313" key="8">
    <source>
        <dbReference type="EnsemblMetazoa" id="CapteP103113"/>
    </source>
</evidence>
<reference evidence="8" key="3">
    <citation type="submission" date="2015-06" db="UniProtKB">
        <authorList>
            <consortium name="EnsemblMetazoa"/>
        </authorList>
    </citation>
    <scope>IDENTIFICATION</scope>
</reference>
<feature type="domain" description="FANCI helical" evidence="5">
    <location>
        <begin position="232"/>
        <end position="313"/>
    </location>
</feature>
<feature type="domain" description="FANCI solenoid 4" evidence="4">
    <location>
        <begin position="990"/>
        <end position="1250"/>
    </location>
</feature>
<organism evidence="7">
    <name type="scientific">Capitella teleta</name>
    <name type="common">Polychaete worm</name>
    <dbReference type="NCBI Taxonomy" id="283909"/>
    <lineage>
        <taxon>Eukaryota</taxon>
        <taxon>Metazoa</taxon>
        <taxon>Spiralia</taxon>
        <taxon>Lophotrochozoa</taxon>
        <taxon>Annelida</taxon>
        <taxon>Polychaeta</taxon>
        <taxon>Sedentaria</taxon>
        <taxon>Scolecida</taxon>
        <taxon>Capitellidae</taxon>
        <taxon>Capitella</taxon>
    </lineage>
</organism>
<dbReference type="AlphaFoldDB" id="R7UPJ5"/>
<accession>R7UPJ5</accession>
<dbReference type="EMBL" id="KB301608">
    <property type="protein sequence ID" value="ELU05346.1"/>
    <property type="molecule type" value="Genomic_DNA"/>
</dbReference>
<evidence type="ECO:0000259" key="1">
    <source>
        <dbReference type="Pfam" id="PF14675"/>
    </source>
</evidence>
<dbReference type="Pfam" id="PF14679">
    <property type="entry name" value="FANCI_HD1"/>
    <property type="match status" value="1"/>
</dbReference>
<evidence type="ECO:0000259" key="6">
    <source>
        <dbReference type="Pfam" id="PF14680"/>
    </source>
</evidence>
<evidence type="ECO:0000259" key="2">
    <source>
        <dbReference type="Pfam" id="PF14676"/>
    </source>
</evidence>
<dbReference type="OrthoDB" id="195089at2759"/>
<feature type="domain" description="FANCI solenoid 2" evidence="2">
    <location>
        <begin position="324"/>
        <end position="484"/>
    </location>
</feature>
<gene>
    <name evidence="7" type="ORF">CAPTEDRAFT_103113</name>
</gene>
<evidence type="ECO:0000259" key="3">
    <source>
        <dbReference type="Pfam" id="PF14677"/>
    </source>
</evidence>
<evidence type="ECO:0008006" key="10">
    <source>
        <dbReference type="Google" id="ProtNLM"/>
    </source>
</evidence>
<feature type="domain" description="FANCI solenoid 3" evidence="3">
    <location>
        <begin position="753"/>
        <end position="976"/>
    </location>
</feature>
<reference evidence="9" key="1">
    <citation type="submission" date="2012-12" db="EMBL/GenBank/DDBJ databases">
        <authorList>
            <person name="Hellsten U."/>
            <person name="Grimwood J."/>
            <person name="Chapman J.A."/>
            <person name="Shapiro H."/>
            <person name="Aerts A."/>
            <person name="Otillar R.P."/>
            <person name="Terry A.Y."/>
            <person name="Boore J.L."/>
            <person name="Simakov O."/>
            <person name="Marletaz F."/>
            <person name="Cho S.-J."/>
            <person name="Edsinger-Gonzales E."/>
            <person name="Havlak P."/>
            <person name="Kuo D.-H."/>
            <person name="Larsson T."/>
            <person name="Lv J."/>
            <person name="Arendt D."/>
            <person name="Savage R."/>
            <person name="Osoegawa K."/>
            <person name="de Jong P."/>
            <person name="Lindberg D.R."/>
            <person name="Seaver E.C."/>
            <person name="Weisblat D.A."/>
            <person name="Putnam N.H."/>
            <person name="Grigoriev I.V."/>
            <person name="Rokhsar D.S."/>
        </authorList>
    </citation>
    <scope>NUCLEOTIDE SEQUENCE</scope>
    <source>
        <strain evidence="9">I ESC-2004</strain>
    </source>
</reference>
<dbReference type="STRING" id="283909.R7UPJ5"/>
<feature type="non-terminal residue" evidence="7">
    <location>
        <position position="1"/>
    </location>
</feature>
<protein>
    <recommendedName>
        <fullName evidence="10">FANCI solenoid 4 domain-containing protein</fullName>
    </recommendedName>
</protein>
<dbReference type="EMBL" id="AMQN01007872">
    <property type="status" value="NOT_ANNOTATED_CDS"/>
    <property type="molecule type" value="Genomic_DNA"/>
</dbReference>
<dbReference type="Pfam" id="PF14680">
    <property type="entry name" value="FANCI_HD2"/>
    <property type="match status" value="1"/>
</dbReference>
<dbReference type="Pfam" id="PF14675">
    <property type="entry name" value="FANCI_S1"/>
    <property type="match status" value="1"/>
</dbReference>
<dbReference type="InterPro" id="IPR026171">
    <property type="entry name" value="FANCI"/>
</dbReference>
<feature type="domain" description="FANCI helical" evidence="6">
    <location>
        <begin position="499"/>
        <end position="721"/>
    </location>
</feature>
<sequence>GSPCEEESGVQRRMLVYNTSISLLQTSELNSKLASSIVQCLRMETDSLPSECLADLASGYVDSIKNDKLGSGRSLELFPRFLSVIQIVEKVNVLNMSGSEFKGHLINKICSNRWPTANVVHLASMFKDVTLSSDELKFVLSKLLRMLPETDSQTLPPLIYQILPLSSKGHKKYVLEGIMKYFAKEDATFKEHENKQRYPEYKSYFYPRMENLHLIEGTVLLHMKFAVKQDQELGKAFVKILKSEGLENASAFSLALALSIARMHFFEEQIFELLKSLIAKSLKDAAQKEESYFVQQMYPKTTDVSIVISDTVKYSAIGWDDVPQGLLQLGFTLMDAFGPKAAFGRPVEVVNTAFLTPSQKACNIGAKILMDTFKIHKMARKEILDQIWNRIIIKGTSTVSHLIDLLSHLSTTHPLIVLESQSKVREILDYLAFLPASTSEGLLKAIQPLLRVSPSLRDSIILVLRKSMFSNQLEARQVAVMGFLLFLKNFKILGGFSFSQASQSSLASSELVQVELHQPYSAGGNAALCLEIISNLRRSLSQQADVRLTLYEGLNEVLCKNQQLCRSVLSVLLFQWKKYYVSSEDVNPPVKLGPCVVNQGGSINIVEPLSHLLSSLCQCLITSSMNDETDEELETEDEDLFEEFDVILASLTRRLIKCDLEDFELDKSADYSCNSSVGVKNTVNALLVSGIYEVILEYTFTTGNYEISSCESVIQLFEKFQVVSGIVKDKSSGGVKRGRPGGSLSPGKATKSLLSLRFVNVMLRALFSDSTPKRQESLAVLRSSTDFQRYILTVAQQKITLIAQTGKCDGPEGRVKEKVFKYLSSTARLLLFIFEDLQTADEVRTEKSRANALIALETFSSIIEIITQQYSHQMDKFLANLDRKQDHGDGDRSVVMIELLQRQIKKYQWMVITVLSSDSERCQKEAIFLLNIIGNLTKLLPSKGDMFMQVQSWMLKVCSEQTLDDTVLAKTAFTLLLTVTSQMKNSASLARDIGRDIHCKLGDIDAEVEIEDEAIFSGINERTAAPSIHLLLLAHVDRQLDHAEWVIDRLKASSTLTDKEEDEPSLTQVESQEKSLALHLGHLINGFHEMVQTALPIGSSVENMIKALARLYNVLVAFTKYYLMLYQQKCGHLSTRFEKLVKLSSTNLTQYVYTFITYIQKSKSKKQKNKASSSSSAPGRCVALKESRCIPNLIFAMEQYERFLIQLSNKSKVSLHSCVNSEMIFDSFKVNLMDHFKVSTARDFRIMAANIHEEAGKSDNDEVFSTFCY</sequence>